<dbReference type="InterPro" id="IPR013785">
    <property type="entry name" value="Aldolase_TIM"/>
</dbReference>
<reference evidence="4" key="1">
    <citation type="journal article" date="2023" name="Nat. Commun.">
        <title>Diploid and tetraploid genomes of Acorus and the evolution of monocots.</title>
        <authorList>
            <person name="Ma L."/>
            <person name="Liu K.W."/>
            <person name="Li Z."/>
            <person name="Hsiao Y.Y."/>
            <person name="Qi Y."/>
            <person name="Fu T."/>
            <person name="Tang G.D."/>
            <person name="Zhang D."/>
            <person name="Sun W.H."/>
            <person name="Liu D.K."/>
            <person name="Li Y."/>
            <person name="Chen G.Z."/>
            <person name="Liu X.D."/>
            <person name="Liao X.Y."/>
            <person name="Jiang Y.T."/>
            <person name="Yu X."/>
            <person name="Hao Y."/>
            <person name="Huang J."/>
            <person name="Zhao X.W."/>
            <person name="Ke S."/>
            <person name="Chen Y.Y."/>
            <person name="Wu W.L."/>
            <person name="Hsu J.L."/>
            <person name="Lin Y.F."/>
            <person name="Huang M.D."/>
            <person name="Li C.Y."/>
            <person name="Huang L."/>
            <person name="Wang Z.W."/>
            <person name="Zhao X."/>
            <person name="Zhong W.Y."/>
            <person name="Peng D.H."/>
            <person name="Ahmad S."/>
            <person name="Lan S."/>
            <person name="Zhang J.S."/>
            <person name="Tsai W.C."/>
            <person name="Van de Peer Y."/>
            <person name="Liu Z.J."/>
        </authorList>
    </citation>
    <scope>NUCLEOTIDE SEQUENCE</scope>
    <source>
        <strain evidence="4">SCP</strain>
    </source>
</reference>
<sequence>MYDERHVMGRTDDLAFPRFTFFERGVIFGKLAVTRSVSSAIGPGRVGVRISPAIDHLDAHDSNPFNLGFAVVARLNELQRELTESLAYLHVTQPRYTAYGQTESGRAGDEVEAGRMMQAWRAAFKGTFMCSGGTTL</sequence>
<comment type="caution">
    <text evidence="4">The sequence shown here is derived from an EMBL/GenBank/DDBJ whole genome shotgun (WGS) entry which is preliminary data.</text>
</comment>
<dbReference type="InterPro" id="IPR045247">
    <property type="entry name" value="Oye-like"/>
</dbReference>
<dbReference type="GO" id="GO:0009695">
    <property type="term" value="P:jasmonic acid biosynthetic process"/>
    <property type="evidence" value="ECO:0007669"/>
    <property type="project" value="TreeGrafter"/>
</dbReference>
<dbReference type="PANTHER" id="PTHR22893:SF112">
    <property type="entry name" value="12-OXOPHYTODIENOATE REDUCTASE 3"/>
    <property type="match status" value="1"/>
</dbReference>
<name>A0AAV9AJS8_ACOGR</name>
<gene>
    <name evidence="4" type="ORF">QJS04_geneDACA013471</name>
</gene>
<organism evidence="4 5">
    <name type="scientific">Acorus gramineus</name>
    <name type="common">Dwarf sweet flag</name>
    <dbReference type="NCBI Taxonomy" id="55184"/>
    <lineage>
        <taxon>Eukaryota</taxon>
        <taxon>Viridiplantae</taxon>
        <taxon>Streptophyta</taxon>
        <taxon>Embryophyta</taxon>
        <taxon>Tracheophyta</taxon>
        <taxon>Spermatophyta</taxon>
        <taxon>Magnoliopsida</taxon>
        <taxon>Liliopsida</taxon>
        <taxon>Acoraceae</taxon>
        <taxon>Acorus</taxon>
    </lineage>
</organism>
<keyword evidence="1" id="KW-0285">Flavoprotein</keyword>
<keyword evidence="2" id="KW-0288">FMN</keyword>
<dbReference type="GO" id="GO:0010181">
    <property type="term" value="F:FMN binding"/>
    <property type="evidence" value="ECO:0007669"/>
    <property type="project" value="InterPro"/>
</dbReference>
<protein>
    <submittedName>
        <fullName evidence="4">12-oxophytodienoate reductase 3</fullName>
    </submittedName>
</protein>
<dbReference type="EMBL" id="JAUJYN010000009">
    <property type="protein sequence ID" value="KAK1264247.1"/>
    <property type="molecule type" value="Genomic_DNA"/>
</dbReference>
<keyword evidence="5" id="KW-1185">Reference proteome</keyword>
<dbReference type="SUPFAM" id="SSF51395">
    <property type="entry name" value="FMN-linked oxidoreductases"/>
    <property type="match status" value="1"/>
</dbReference>
<reference evidence="4" key="2">
    <citation type="submission" date="2023-06" db="EMBL/GenBank/DDBJ databases">
        <authorList>
            <person name="Ma L."/>
            <person name="Liu K.-W."/>
            <person name="Li Z."/>
            <person name="Hsiao Y.-Y."/>
            <person name="Qi Y."/>
            <person name="Fu T."/>
            <person name="Tang G."/>
            <person name="Zhang D."/>
            <person name="Sun W.-H."/>
            <person name="Liu D.-K."/>
            <person name="Li Y."/>
            <person name="Chen G.-Z."/>
            <person name="Liu X.-D."/>
            <person name="Liao X.-Y."/>
            <person name="Jiang Y.-T."/>
            <person name="Yu X."/>
            <person name="Hao Y."/>
            <person name="Huang J."/>
            <person name="Zhao X.-W."/>
            <person name="Ke S."/>
            <person name="Chen Y.-Y."/>
            <person name="Wu W.-L."/>
            <person name="Hsu J.-L."/>
            <person name="Lin Y.-F."/>
            <person name="Huang M.-D."/>
            <person name="Li C.-Y."/>
            <person name="Huang L."/>
            <person name="Wang Z.-W."/>
            <person name="Zhao X."/>
            <person name="Zhong W.-Y."/>
            <person name="Peng D.-H."/>
            <person name="Ahmad S."/>
            <person name="Lan S."/>
            <person name="Zhang J.-S."/>
            <person name="Tsai W.-C."/>
            <person name="Van De Peer Y."/>
            <person name="Liu Z.-J."/>
        </authorList>
    </citation>
    <scope>NUCLEOTIDE SEQUENCE</scope>
    <source>
        <strain evidence="4">SCP</strain>
        <tissue evidence="4">Leaves</tissue>
    </source>
</reference>
<dbReference type="PANTHER" id="PTHR22893">
    <property type="entry name" value="NADH OXIDOREDUCTASE-RELATED"/>
    <property type="match status" value="1"/>
</dbReference>
<proteinExistence type="predicted"/>
<evidence type="ECO:0000313" key="5">
    <source>
        <dbReference type="Proteomes" id="UP001179952"/>
    </source>
</evidence>
<keyword evidence="3" id="KW-0521">NADP</keyword>
<dbReference type="GO" id="GO:0016629">
    <property type="term" value="F:12-oxophytodienoate reductase activity"/>
    <property type="evidence" value="ECO:0007669"/>
    <property type="project" value="TreeGrafter"/>
</dbReference>
<dbReference type="GO" id="GO:0031408">
    <property type="term" value="P:oxylipin biosynthetic process"/>
    <property type="evidence" value="ECO:0007669"/>
    <property type="project" value="TreeGrafter"/>
</dbReference>
<evidence type="ECO:0000256" key="2">
    <source>
        <dbReference type="ARBA" id="ARBA00022643"/>
    </source>
</evidence>
<evidence type="ECO:0000313" key="4">
    <source>
        <dbReference type="EMBL" id="KAK1264247.1"/>
    </source>
</evidence>
<dbReference type="Gene3D" id="3.20.20.70">
    <property type="entry name" value="Aldolase class I"/>
    <property type="match status" value="1"/>
</dbReference>
<accession>A0AAV9AJS8</accession>
<dbReference type="GO" id="GO:0005777">
    <property type="term" value="C:peroxisome"/>
    <property type="evidence" value="ECO:0007669"/>
    <property type="project" value="TreeGrafter"/>
</dbReference>
<evidence type="ECO:0000256" key="3">
    <source>
        <dbReference type="ARBA" id="ARBA00022857"/>
    </source>
</evidence>
<dbReference type="AlphaFoldDB" id="A0AAV9AJS8"/>
<evidence type="ECO:0000256" key="1">
    <source>
        <dbReference type="ARBA" id="ARBA00022630"/>
    </source>
</evidence>
<dbReference type="Proteomes" id="UP001179952">
    <property type="component" value="Unassembled WGS sequence"/>
</dbReference>